<keyword evidence="4" id="KW-1185">Reference proteome</keyword>
<keyword evidence="2" id="KW-0732">Signal</keyword>
<organism evidence="3 4">
    <name type="scientific">Adhaeretor mobilis</name>
    <dbReference type="NCBI Taxonomy" id="1930276"/>
    <lineage>
        <taxon>Bacteria</taxon>
        <taxon>Pseudomonadati</taxon>
        <taxon>Planctomycetota</taxon>
        <taxon>Planctomycetia</taxon>
        <taxon>Pirellulales</taxon>
        <taxon>Lacipirellulaceae</taxon>
        <taxon>Adhaeretor</taxon>
    </lineage>
</organism>
<dbReference type="RefSeq" id="WP_145058181.1">
    <property type="nucleotide sequence ID" value="NZ_CP036263.1"/>
</dbReference>
<sequence length="340" mass="36375" precursor="true">MNLSVQLFPLRYLTSLLIATSALASSLPENSHGQILRRRAIAVSVGQPVVVGGAIVQPPVLARRPFLPRLRYLAPLEAVPPRVVLRPFGQQRRDPSEPQLQPRPAGSPQIGANEVPAGKPRQFKNTRPPTPAGEPELAEAQVAYPTPAEIATYENAALLNTLQAASVNLMEELEEFSTGEGWQQYLQLSDDALPPAVDGNVQLGMRALQTTLTRMDSVARDQHYVKISSLPSFLVMHAALSETVERFAARSPQPAVPELAEPQLAAEESQVVPTRPTPQPALQTSGAPAGSILGTPANELAPTEAASKPVVSEEIPAPAPNPAAVTGPREHSVLKKIIRE</sequence>
<evidence type="ECO:0000313" key="3">
    <source>
        <dbReference type="EMBL" id="QDS97639.1"/>
    </source>
</evidence>
<evidence type="ECO:0000313" key="4">
    <source>
        <dbReference type="Proteomes" id="UP000319852"/>
    </source>
</evidence>
<feature type="signal peptide" evidence="2">
    <location>
        <begin position="1"/>
        <end position="24"/>
    </location>
</feature>
<dbReference type="EMBL" id="CP036263">
    <property type="protein sequence ID" value="QDS97639.1"/>
    <property type="molecule type" value="Genomic_DNA"/>
</dbReference>
<evidence type="ECO:0000256" key="2">
    <source>
        <dbReference type="SAM" id="SignalP"/>
    </source>
</evidence>
<reference evidence="3 4" key="1">
    <citation type="submission" date="2019-02" db="EMBL/GenBank/DDBJ databases">
        <title>Deep-cultivation of Planctomycetes and their phenomic and genomic characterization uncovers novel biology.</title>
        <authorList>
            <person name="Wiegand S."/>
            <person name="Jogler M."/>
            <person name="Boedeker C."/>
            <person name="Pinto D."/>
            <person name="Vollmers J."/>
            <person name="Rivas-Marin E."/>
            <person name="Kohn T."/>
            <person name="Peeters S.H."/>
            <person name="Heuer A."/>
            <person name="Rast P."/>
            <person name="Oberbeckmann S."/>
            <person name="Bunk B."/>
            <person name="Jeske O."/>
            <person name="Meyerdierks A."/>
            <person name="Storesund J.E."/>
            <person name="Kallscheuer N."/>
            <person name="Luecker S."/>
            <person name="Lage O.M."/>
            <person name="Pohl T."/>
            <person name="Merkel B.J."/>
            <person name="Hornburger P."/>
            <person name="Mueller R.-W."/>
            <person name="Bruemmer F."/>
            <person name="Labrenz M."/>
            <person name="Spormann A.M."/>
            <person name="Op den Camp H."/>
            <person name="Overmann J."/>
            <person name="Amann R."/>
            <person name="Jetten M.S.M."/>
            <person name="Mascher T."/>
            <person name="Medema M.H."/>
            <person name="Devos D.P."/>
            <person name="Kaster A.-K."/>
            <person name="Ovreas L."/>
            <person name="Rohde M."/>
            <person name="Galperin M.Y."/>
            <person name="Jogler C."/>
        </authorList>
    </citation>
    <scope>NUCLEOTIDE SEQUENCE [LARGE SCALE GENOMIC DNA]</scope>
    <source>
        <strain evidence="3 4">HG15A2</strain>
    </source>
</reference>
<feature type="region of interest" description="Disordered" evidence="1">
    <location>
        <begin position="89"/>
        <end position="135"/>
    </location>
</feature>
<protein>
    <recommendedName>
        <fullName evidence="5">Secreted protein</fullName>
    </recommendedName>
</protein>
<accession>A0A517MRX9</accession>
<feature type="region of interest" description="Disordered" evidence="1">
    <location>
        <begin position="263"/>
        <end position="340"/>
    </location>
</feature>
<feature type="compositionally biased region" description="Basic and acidic residues" evidence="1">
    <location>
        <begin position="328"/>
        <end position="340"/>
    </location>
</feature>
<dbReference type="KEGG" id="amob:HG15A2_09030"/>
<gene>
    <name evidence="3" type="ORF">HG15A2_09030</name>
</gene>
<name>A0A517MRX9_9BACT</name>
<proteinExistence type="predicted"/>
<evidence type="ECO:0000256" key="1">
    <source>
        <dbReference type="SAM" id="MobiDB-lite"/>
    </source>
</evidence>
<evidence type="ECO:0008006" key="5">
    <source>
        <dbReference type="Google" id="ProtNLM"/>
    </source>
</evidence>
<dbReference type="Proteomes" id="UP000319852">
    <property type="component" value="Chromosome"/>
</dbReference>
<feature type="chain" id="PRO_5022035034" description="Secreted protein" evidence="2">
    <location>
        <begin position="25"/>
        <end position="340"/>
    </location>
</feature>
<dbReference type="AlphaFoldDB" id="A0A517MRX9"/>